<dbReference type="InterPro" id="IPR039421">
    <property type="entry name" value="Type_1_exporter"/>
</dbReference>
<protein>
    <submittedName>
        <fullName evidence="10">Probable ABC transporter ATP-binding protein HI_0664</fullName>
    </submittedName>
</protein>
<dbReference type="InterPro" id="IPR036640">
    <property type="entry name" value="ABC1_TM_sf"/>
</dbReference>
<keyword evidence="2 7" id="KW-0812">Transmembrane</keyword>
<dbReference type="InterPro" id="IPR003593">
    <property type="entry name" value="AAA+_ATPase"/>
</dbReference>
<keyword evidence="11" id="KW-1185">Reference proteome</keyword>
<dbReference type="AlphaFoldDB" id="A0A3S4VK53"/>
<evidence type="ECO:0000256" key="1">
    <source>
        <dbReference type="ARBA" id="ARBA00004651"/>
    </source>
</evidence>
<comment type="subcellular location">
    <subcellularLocation>
        <location evidence="1">Cell membrane</location>
        <topology evidence="1">Multi-pass membrane protein</topology>
    </subcellularLocation>
</comment>
<dbReference type="Pfam" id="PF00664">
    <property type="entry name" value="ABC_membrane"/>
    <property type="match status" value="1"/>
</dbReference>
<dbReference type="Proteomes" id="UP000273044">
    <property type="component" value="Chromosome"/>
</dbReference>
<accession>A0A3S4VK53</accession>
<dbReference type="InterPro" id="IPR017871">
    <property type="entry name" value="ABC_transporter-like_CS"/>
</dbReference>
<dbReference type="GO" id="GO:0140359">
    <property type="term" value="F:ABC-type transporter activity"/>
    <property type="evidence" value="ECO:0007669"/>
    <property type="project" value="InterPro"/>
</dbReference>
<name>A0A3S4VK53_9ACTN</name>
<evidence type="ECO:0000256" key="6">
    <source>
        <dbReference type="ARBA" id="ARBA00023136"/>
    </source>
</evidence>
<keyword evidence="4 10" id="KW-0067">ATP-binding</keyword>
<dbReference type="InterPro" id="IPR003439">
    <property type="entry name" value="ABC_transporter-like_ATP-bd"/>
</dbReference>
<reference evidence="10 11" key="1">
    <citation type="submission" date="2018-12" db="EMBL/GenBank/DDBJ databases">
        <authorList>
            <consortium name="Pathogen Informatics"/>
        </authorList>
    </citation>
    <scope>NUCLEOTIDE SEQUENCE [LARGE SCALE GENOMIC DNA]</scope>
    <source>
        <strain evidence="10 11">NCTC12967</strain>
    </source>
</reference>
<evidence type="ECO:0000256" key="7">
    <source>
        <dbReference type="SAM" id="Phobius"/>
    </source>
</evidence>
<keyword evidence="3" id="KW-0547">Nucleotide-binding</keyword>
<dbReference type="GO" id="GO:0005886">
    <property type="term" value="C:plasma membrane"/>
    <property type="evidence" value="ECO:0007669"/>
    <property type="project" value="UniProtKB-SubCell"/>
</dbReference>
<evidence type="ECO:0000256" key="5">
    <source>
        <dbReference type="ARBA" id="ARBA00022989"/>
    </source>
</evidence>
<evidence type="ECO:0000256" key="4">
    <source>
        <dbReference type="ARBA" id="ARBA00022840"/>
    </source>
</evidence>
<dbReference type="SUPFAM" id="SSF90123">
    <property type="entry name" value="ABC transporter transmembrane region"/>
    <property type="match status" value="1"/>
</dbReference>
<dbReference type="PANTHER" id="PTHR24221:SF654">
    <property type="entry name" value="ATP-BINDING CASSETTE SUB-FAMILY B MEMBER 6"/>
    <property type="match status" value="1"/>
</dbReference>
<dbReference type="Gene3D" id="3.40.50.300">
    <property type="entry name" value="P-loop containing nucleotide triphosphate hydrolases"/>
    <property type="match status" value="1"/>
</dbReference>
<dbReference type="InterPro" id="IPR027417">
    <property type="entry name" value="P-loop_NTPase"/>
</dbReference>
<keyword evidence="6 7" id="KW-0472">Membrane</keyword>
<dbReference type="PROSITE" id="PS00211">
    <property type="entry name" value="ABC_TRANSPORTER_1"/>
    <property type="match status" value="1"/>
</dbReference>
<dbReference type="GO" id="GO:0005524">
    <property type="term" value="F:ATP binding"/>
    <property type="evidence" value="ECO:0007669"/>
    <property type="project" value="UniProtKB-KW"/>
</dbReference>
<feature type="transmembrane region" description="Helical" evidence="7">
    <location>
        <begin position="158"/>
        <end position="180"/>
    </location>
</feature>
<gene>
    <name evidence="10" type="ORF">NCTC12967_02224</name>
</gene>
<dbReference type="Gene3D" id="1.20.1560.10">
    <property type="entry name" value="ABC transporter type 1, transmembrane domain"/>
    <property type="match status" value="1"/>
</dbReference>
<dbReference type="SUPFAM" id="SSF52540">
    <property type="entry name" value="P-loop containing nucleoside triphosphate hydrolases"/>
    <property type="match status" value="1"/>
</dbReference>
<evidence type="ECO:0000313" key="10">
    <source>
        <dbReference type="EMBL" id="VEH70918.1"/>
    </source>
</evidence>
<feature type="domain" description="ABC transmembrane type-1" evidence="9">
    <location>
        <begin position="25"/>
        <end position="267"/>
    </location>
</feature>
<dbReference type="GeneID" id="64407668"/>
<dbReference type="PROSITE" id="PS50929">
    <property type="entry name" value="ABC_TM1F"/>
    <property type="match status" value="1"/>
</dbReference>
<evidence type="ECO:0000259" key="9">
    <source>
        <dbReference type="PROSITE" id="PS50929"/>
    </source>
</evidence>
<evidence type="ECO:0000313" key="11">
    <source>
        <dbReference type="Proteomes" id="UP000273044"/>
    </source>
</evidence>
<dbReference type="PANTHER" id="PTHR24221">
    <property type="entry name" value="ATP-BINDING CASSETTE SUB-FAMILY B"/>
    <property type="match status" value="1"/>
</dbReference>
<dbReference type="PROSITE" id="PS50893">
    <property type="entry name" value="ABC_TRANSPORTER_2"/>
    <property type="match status" value="1"/>
</dbReference>
<evidence type="ECO:0000259" key="8">
    <source>
        <dbReference type="PROSITE" id="PS50893"/>
    </source>
</evidence>
<dbReference type="GO" id="GO:0016887">
    <property type="term" value="F:ATP hydrolysis activity"/>
    <property type="evidence" value="ECO:0007669"/>
    <property type="project" value="InterPro"/>
</dbReference>
<evidence type="ECO:0000256" key="2">
    <source>
        <dbReference type="ARBA" id="ARBA00022692"/>
    </source>
</evidence>
<dbReference type="Pfam" id="PF00005">
    <property type="entry name" value="ABC_tran"/>
    <property type="match status" value="1"/>
</dbReference>
<dbReference type="InterPro" id="IPR011527">
    <property type="entry name" value="ABC1_TM_dom"/>
</dbReference>
<sequence length="557" mass="60034">MKTPNTLGVIRWLTGITRPVHPPLLVSSVLRCINLGLELVLFGLAGLLVASFASGHPIGGLLLWIVVVALTKALAYYAEQFTGHYVAFKALELLRGHAFASLWPKAPAVVLRNRSGDLLPTLTRDVDRIEVVYAHTFAPVVSAFVVPTAALVTVGSLAGWGLVAIPAVCVAVALLVVPFVGLRRSLRSTAEGLRLRGQLTAHAADSVYGIDEVLSYGHQRSRIEELDELGCRVRDAAMPPLVFKGLRRGANLALTLVSAASIVWTGVSAHLDPLLVAALAAASLRLFEGPRGVEDAVGYLDHSLSAARRLWELCHTPEAVSDGPRELRLDTPPSIEWRDVDYRYPGAMPGNLALSGVSVTAAAGGRTVFVGASGSGKSTAAQLLLRYDELSGGDILIDGISVREYTLESLRRAIVLVPQRGQVLDATIAENLRLGAPDATDEDLWHALAIAELSDEVRAMPHDLATRTGRDGRELSGGQLQRLCLARALLVNPRVLVLDEFTANLNTDLEARIRTNLERDLPGLTIIEITHRLEHLDSADRVFEFDRGRVVARAVPR</sequence>
<dbReference type="RefSeq" id="WP_061788429.1">
    <property type="nucleotide sequence ID" value="NZ_CP072386.1"/>
</dbReference>
<keyword evidence="5 7" id="KW-1133">Transmembrane helix</keyword>
<feature type="domain" description="ABC transporter" evidence="8">
    <location>
        <begin position="335"/>
        <end position="557"/>
    </location>
</feature>
<dbReference type="EMBL" id="LR134406">
    <property type="protein sequence ID" value="VEH70918.1"/>
    <property type="molecule type" value="Genomic_DNA"/>
</dbReference>
<evidence type="ECO:0000256" key="3">
    <source>
        <dbReference type="ARBA" id="ARBA00022741"/>
    </source>
</evidence>
<organism evidence="10 11">
    <name type="scientific">Arachnia propionica</name>
    <dbReference type="NCBI Taxonomy" id="1750"/>
    <lineage>
        <taxon>Bacteria</taxon>
        <taxon>Bacillati</taxon>
        <taxon>Actinomycetota</taxon>
        <taxon>Actinomycetes</taxon>
        <taxon>Propionibacteriales</taxon>
        <taxon>Propionibacteriaceae</taxon>
        <taxon>Arachnia</taxon>
    </lineage>
</organism>
<proteinExistence type="predicted"/>
<dbReference type="SMART" id="SM00382">
    <property type="entry name" value="AAA"/>
    <property type="match status" value="1"/>
</dbReference>
<feature type="transmembrane region" description="Helical" evidence="7">
    <location>
        <begin position="131"/>
        <end position="152"/>
    </location>
</feature>